<dbReference type="STRING" id="94643.A0A2A9MJC7"/>
<dbReference type="PANTHER" id="PTHR22118">
    <property type="entry name" value="DYNEIN ASSEMBLY FACTOR 3, AXONEMAL"/>
    <property type="match status" value="1"/>
</dbReference>
<keyword evidence="9" id="KW-1185">Reference proteome</keyword>
<dbReference type="RefSeq" id="XP_029221303.1">
    <property type="nucleotide sequence ID" value="XM_029362338.1"/>
</dbReference>
<feature type="compositionally biased region" description="Basic and acidic residues" evidence="5">
    <location>
        <begin position="490"/>
        <end position="502"/>
    </location>
</feature>
<dbReference type="GO" id="GO:0044458">
    <property type="term" value="P:motile cilium assembly"/>
    <property type="evidence" value="ECO:0007669"/>
    <property type="project" value="TreeGrafter"/>
</dbReference>
<evidence type="ECO:0000256" key="3">
    <source>
        <dbReference type="ARBA" id="ARBA00022490"/>
    </source>
</evidence>
<dbReference type="InterPro" id="IPR028235">
    <property type="entry name" value="DNAAF3_C"/>
</dbReference>
<dbReference type="GeneID" id="40308733"/>
<reference evidence="8 9" key="1">
    <citation type="submission" date="2017-09" db="EMBL/GenBank/DDBJ databases">
        <title>Genome sequencing of Besnoitia besnoiti strain Bb-Ger1.</title>
        <authorList>
            <person name="Schares G."/>
            <person name="Venepally P."/>
            <person name="Lorenzi H.A."/>
        </authorList>
    </citation>
    <scope>NUCLEOTIDE SEQUENCE [LARGE SCALE GENOMIC DNA]</scope>
    <source>
        <strain evidence="8 9">Bb-Ger1</strain>
    </source>
</reference>
<dbReference type="OrthoDB" id="538817at2759"/>
<protein>
    <recommendedName>
        <fullName evidence="10">DUF4470 domain-containing protein</fullName>
    </recommendedName>
</protein>
<evidence type="ECO:0000259" key="6">
    <source>
        <dbReference type="Pfam" id="PF14737"/>
    </source>
</evidence>
<feature type="compositionally biased region" description="Polar residues" evidence="5">
    <location>
        <begin position="538"/>
        <end position="550"/>
    </location>
</feature>
<dbReference type="PANTHER" id="PTHR22118:SF14">
    <property type="entry name" value="DYNEIN AXONEMAL ASSEMBLY FACTOR 3"/>
    <property type="match status" value="1"/>
</dbReference>
<dbReference type="KEGG" id="bbes:BESB_037520"/>
<feature type="compositionally biased region" description="Low complexity" evidence="5">
    <location>
        <begin position="471"/>
        <end position="489"/>
    </location>
</feature>
<dbReference type="AlphaFoldDB" id="A0A2A9MJC7"/>
<dbReference type="InterPro" id="IPR039304">
    <property type="entry name" value="DNAAF3"/>
</dbReference>
<dbReference type="Pfam" id="PF14740">
    <property type="entry name" value="DUF4471"/>
    <property type="match status" value="1"/>
</dbReference>
<keyword evidence="3" id="KW-0963">Cytoplasm</keyword>
<dbReference type="EMBL" id="NWUJ01000002">
    <property type="protein sequence ID" value="PFH37294.1"/>
    <property type="molecule type" value="Genomic_DNA"/>
</dbReference>
<feature type="domain" description="DUF4470" evidence="6">
    <location>
        <begin position="68"/>
        <end position="156"/>
    </location>
</feature>
<comment type="caution">
    <text evidence="8">The sequence shown here is derived from an EMBL/GenBank/DDBJ whole genome shotgun (WGS) entry which is preliminary data.</text>
</comment>
<dbReference type="Proteomes" id="UP000224006">
    <property type="component" value="Chromosome II"/>
</dbReference>
<feature type="region of interest" description="Disordered" evidence="5">
    <location>
        <begin position="466"/>
        <end position="617"/>
    </location>
</feature>
<dbReference type="InterPro" id="IPR027974">
    <property type="entry name" value="DUF4470"/>
</dbReference>
<feature type="domain" description="Dynein assembly factor 3 C-terminal" evidence="7">
    <location>
        <begin position="188"/>
        <end position="357"/>
    </location>
</feature>
<comment type="similarity">
    <text evidence="2">Belongs to the DNAAF3 family.</text>
</comment>
<organism evidence="8 9">
    <name type="scientific">Besnoitia besnoiti</name>
    <name type="common">Apicomplexan protozoan</name>
    <dbReference type="NCBI Taxonomy" id="94643"/>
    <lineage>
        <taxon>Eukaryota</taxon>
        <taxon>Sar</taxon>
        <taxon>Alveolata</taxon>
        <taxon>Apicomplexa</taxon>
        <taxon>Conoidasida</taxon>
        <taxon>Coccidia</taxon>
        <taxon>Eucoccidiorida</taxon>
        <taxon>Eimeriorina</taxon>
        <taxon>Sarcocystidae</taxon>
        <taxon>Besnoitia</taxon>
    </lineage>
</organism>
<evidence type="ECO:0000313" key="8">
    <source>
        <dbReference type="EMBL" id="PFH37294.1"/>
    </source>
</evidence>
<evidence type="ECO:0000256" key="2">
    <source>
        <dbReference type="ARBA" id="ARBA00010449"/>
    </source>
</evidence>
<accession>A0A2A9MJC7</accession>
<dbReference type="GO" id="GO:0005737">
    <property type="term" value="C:cytoplasm"/>
    <property type="evidence" value="ECO:0007669"/>
    <property type="project" value="UniProtKB-SubCell"/>
</dbReference>
<dbReference type="GO" id="GO:0070286">
    <property type="term" value="P:axonemal dynein complex assembly"/>
    <property type="evidence" value="ECO:0007669"/>
    <property type="project" value="InterPro"/>
</dbReference>
<keyword evidence="4" id="KW-0970">Cilium biogenesis/degradation</keyword>
<evidence type="ECO:0008006" key="10">
    <source>
        <dbReference type="Google" id="ProtNLM"/>
    </source>
</evidence>
<gene>
    <name evidence="8" type="ORF">BESB_037520</name>
</gene>
<feature type="region of interest" description="Disordered" evidence="5">
    <location>
        <begin position="439"/>
        <end position="458"/>
    </location>
</feature>
<proteinExistence type="inferred from homology"/>
<sequence>MAADVSSGLGFIRFWASASALDAVDLCRRHRDETALVDGKVKFTADVPKCIRSANDESACSAAQAVGQLIDERNEESQQSLHILLLGLGDLHHVLFTVSRLWKPENRGHRLHFFVHEDAPEVLARHLLLLDMVNDRTLSFREKTDTFLDVYANTRLLPKTVDYIRNRQPRLTDFVCSEHPHPLDGLVDLTHLKHRQRDDIQEAMEAWHPAVKFDLEGLRDQRLRHFYGQRFDYKVNLMDWNYQMNLSPMVPIIHWRQYKRFALTGVAFEARLADHAEPNRTLSSYTRATDTKRRQSVKVRGFWADIVSGPFYAYGAETRHRYRDRLFRKVGDQQRYSTHDIATFNLTSMIYGIQEMNVSFSAHAYSVSRRSHSRGTPREGVRQARPLLTALASGVHPGSGAAFCRAAWRARVWQLNGSGTLNPNLLERELCVIRGDAQDFPLPPKSENEDKPPYPSPTELAFFALESQQTSESRPSESCPSGSCPSESSAAHRDAKVVKREAPGSSRLGPECDKEKILPFSAGDETPRGLSPEASPSCKRNVTLEASPSGAQAKRIASSKDSRASACSQATAGHRNVSPRALPDVQRREEGGSASGGAESEAGLLPGTSNRKQKTREAAAGACGMRYTNQFDVAIVANVATTPLFKHCGVLSNSTPSEDLPTPAVNGEGRAARQRGEVPTEAAASATPCAEAPPSFLSTCLKKDALVCFETFKYAANLNSVAKLRFRKVALEAAKKSRWHLCNPSSAPPMAETLRVGSQPQTEKEPNCAEATKQEAAADAYMIFRTSPCA</sequence>
<dbReference type="VEuPathDB" id="ToxoDB:BESB_037520"/>
<evidence type="ECO:0000259" key="7">
    <source>
        <dbReference type="Pfam" id="PF14740"/>
    </source>
</evidence>
<dbReference type="Pfam" id="PF14737">
    <property type="entry name" value="DUF4470"/>
    <property type="match status" value="1"/>
</dbReference>
<name>A0A2A9MJC7_BESBE</name>
<evidence type="ECO:0000256" key="1">
    <source>
        <dbReference type="ARBA" id="ARBA00004496"/>
    </source>
</evidence>
<evidence type="ECO:0000256" key="5">
    <source>
        <dbReference type="SAM" id="MobiDB-lite"/>
    </source>
</evidence>
<comment type="subcellular location">
    <subcellularLocation>
        <location evidence="1">Cytoplasm</location>
    </subcellularLocation>
</comment>
<evidence type="ECO:0000313" key="9">
    <source>
        <dbReference type="Proteomes" id="UP000224006"/>
    </source>
</evidence>
<evidence type="ECO:0000256" key="4">
    <source>
        <dbReference type="ARBA" id="ARBA00022794"/>
    </source>
</evidence>